<accession>A0ABW2ZW02</accession>
<evidence type="ECO:0000256" key="1">
    <source>
        <dbReference type="ARBA" id="ARBA00023125"/>
    </source>
</evidence>
<name>A0ABW2ZW02_9ACTN</name>
<dbReference type="InterPro" id="IPR036388">
    <property type="entry name" value="WH-like_DNA-bd_sf"/>
</dbReference>
<dbReference type="SUPFAM" id="SSF46894">
    <property type="entry name" value="C-terminal effector domain of the bipartite response regulators"/>
    <property type="match status" value="1"/>
</dbReference>
<sequence>MIIAIASSTAERVRLASLVTGHAPVLLVSSPEEILPLLVDNAPPAEAPSVHSHVVEPPPRDFTRTVDVVPEIDSDRRVATCSGRTVSLSPLEHDLLRYLLLAQPGRTCTFESLHRAVWGNDHLGGRGDVWSVVKRLRRKLDELDCPLRIQAVRGVGLRLVDPGAMLSTNAEEARENRHQIWE</sequence>
<dbReference type="Pfam" id="PF00486">
    <property type="entry name" value="Trans_reg_C"/>
    <property type="match status" value="1"/>
</dbReference>
<dbReference type="EMBL" id="JBHTHM010000011">
    <property type="protein sequence ID" value="MFD0782504.1"/>
    <property type="molecule type" value="Genomic_DNA"/>
</dbReference>
<gene>
    <name evidence="4" type="ORF">ACFQZ8_00985</name>
</gene>
<proteinExistence type="predicted"/>
<dbReference type="SMART" id="SM00862">
    <property type="entry name" value="Trans_reg_C"/>
    <property type="match status" value="1"/>
</dbReference>
<reference evidence="5" key="1">
    <citation type="journal article" date="2019" name="Int. J. Syst. Evol. Microbiol.">
        <title>The Global Catalogue of Microorganisms (GCM) 10K type strain sequencing project: providing services to taxonomists for standard genome sequencing and annotation.</title>
        <authorList>
            <consortium name="The Broad Institute Genomics Platform"/>
            <consortium name="The Broad Institute Genome Sequencing Center for Infectious Disease"/>
            <person name="Wu L."/>
            <person name="Ma J."/>
        </authorList>
    </citation>
    <scope>NUCLEOTIDE SEQUENCE [LARGE SCALE GENOMIC DNA]</scope>
    <source>
        <strain evidence="5">JCM 32148</strain>
    </source>
</reference>
<comment type="caution">
    <text evidence="4">The sequence shown here is derived from an EMBL/GenBank/DDBJ whole genome shotgun (WGS) entry which is preliminary data.</text>
</comment>
<evidence type="ECO:0000256" key="2">
    <source>
        <dbReference type="PROSITE-ProRule" id="PRU01091"/>
    </source>
</evidence>
<feature type="domain" description="OmpR/PhoB-type" evidence="3">
    <location>
        <begin position="60"/>
        <end position="161"/>
    </location>
</feature>
<feature type="DNA-binding region" description="OmpR/PhoB-type" evidence="2">
    <location>
        <begin position="60"/>
        <end position="161"/>
    </location>
</feature>
<protein>
    <submittedName>
        <fullName evidence="4">Winged helix-turn-helix domain-containing protein</fullName>
    </submittedName>
</protein>
<evidence type="ECO:0000313" key="5">
    <source>
        <dbReference type="Proteomes" id="UP001597053"/>
    </source>
</evidence>
<dbReference type="Gene3D" id="1.10.10.10">
    <property type="entry name" value="Winged helix-like DNA-binding domain superfamily/Winged helix DNA-binding domain"/>
    <property type="match status" value="1"/>
</dbReference>
<evidence type="ECO:0000259" key="3">
    <source>
        <dbReference type="PROSITE" id="PS51755"/>
    </source>
</evidence>
<keyword evidence="1 2" id="KW-0238">DNA-binding</keyword>
<dbReference type="InterPro" id="IPR016032">
    <property type="entry name" value="Sig_transdc_resp-reg_C-effctor"/>
</dbReference>
<dbReference type="InterPro" id="IPR001867">
    <property type="entry name" value="OmpR/PhoB-type_DNA-bd"/>
</dbReference>
<dbReference type="PROSITE" id="PS51755">
    <property type="entry name" value="OMPR_PHOB"/>
    <property type="match status" value="1"/>
</dbReference>
<dbReference type="Proteomes" id="UP001597053">
    <property type="component" value="Unassembled WGS sequence"/>
</dbReference>
<evidence type="ECO:0000313" key="4">
    <source>
        <dbReference type="EMBL" id="MFD0782504.1"/>
    </source>
</evidence>
<organism evidence="4 5">
    <name type="scientific">Micromonospora azadirachtae</name>
    <dbReference type="NCBI Taxonomy" id="1970735"/>
    <lineage>
        <taxon>Bacteria</taxon>
        <taxon>Bacillati</taxon>
        <taxon>Actinomycetota</taxon>
        <taxon>Actinomycetes</taxon>
        <taxon>Micromonosporales</taxon>
        <taxon>Micromonosporaceae</taxon>
        <taxon>Micromonospora</taxon>
    </lineage>
</organism>
<dbReference type="CDD" id="cd00383">
    <property type="entry name" value="trans_reg_C"/>
    <property type="match status" value="1"/>
</dbReference>
<keyword evidence="5" id="KW-1185">Reference proteome</keyword>